<dbReference type="Proteomes" id="UP000186955">
    <property type="component" value="Unassembled WGS sequence"/>
</dbReference>
<protein>
    <submittedName>
        <fullName evidence="2">Uncharacterized protein</fullName>
    </submittedName>
</protein>
<feature type="compositionally biased region" description="Low complexity" evidence="1">
    <location>
        <begin position="75"/>
        <end position="85"/>
    </location>
</feature>
<sequence length="97" mass="10379">MSTLYQASNVELGSVSTTSSSTSAATRPFRSRGEADDEDLAAREQESNESQKATVMGVEEREPIYSISVDDEASMSESSISGLLSPTDDRLLDATPQ</sequence>
<evidence type="ECO:0000313" key="3">
    <source>
        <dbReference type="Proteomes" id="UP000186955"/>
    </source>
</evidence>
<dbReference type="AlphaFoldDB" id="A0A1Q5UI03"/>
<reference evidence="2 3" key="1">
    <citation type="submission" date="2016-10" db="EMBL/GenBank/DDBJ databases">
        <title>Genome sequence of the ascomycete fungus Penicillium subrubescens.</title>
        <authorList>
            <person name="De Vries R.P."/>
            <person name="Peng M."/>
            <person name="Dilokpimol A."/>
            <person name="Hilden K."/>
            <person name="Makela M.R."/>
            <person name="Grigoriev I."/>
            <person name="Riley R."/>
            <person name="Granchi Z."/>
        </authorList>
    </citation>
    <scope>NUCLEOTIDE SEQUENCE [LARGE SCALE GENOMIC DNA]</scope>
    <source>
        <strain evidence="2 3">CBS 132785</strain>
    </source>
</reference>
<accession>A0A1Q5UI03</accession>
<evidence type="ECO:0000256" key="1">
    <source>
        <dbReference type="SAM" id="MobiDB-lite"/>
    </source>
</evidence>
<feature type="compositionally biased region" description="Basic and acidic residues" evidence="1">
    <location>
        <begin position="87"/>
        <end position="97"/>
    </location>
</feature>
<gene>
    <name evidence="2" type="ORF">PENSUB_2452</name>
</gene>
<organism evidence="2 3">
    <name type="scientific">Penicillium subrubescens</name>
    <dbReference type="NCBI Taxonomy" id="1316194"/>
    <lineage>
        <taxon>Eukaryota</taxon>
        <taxon>Fungi</taxon>
        <taxon>Dikarya</taxon>
        <taxon>Ascomycota</taxon>
        <taxon>Pezizomycotina</taxon>
        <taxon>Eurotiomycetes</taxon>
        <taxon>Eurotiomycetidae</taxon>
        <taxon>Eurotiales</taxon>
        <taxon>Aspergillaceae</taxon>
        <taxon>Penicillium</taxon>
    </lineage>
</organism>
<evidence type="ECO:0000313" key="2">
    <source>
        <dbReference type="EMBL" id="OKP12094.1"/>
    </source>
</evidence>
<proteinExistence type="predicted"/>
<feature type="compositionally biased region" description="Polar residues" evidence="1">
    <location>
        <begin position="1"/>
        <end position="15"/>
    </location>
</feature>
<feature type="region of interest" description="Disordered" evidence="1">
    <location>
        <begin position="1"/>
        <end position="97"/>
    </location>
</feature>
<feature type="compositionally biased region" description="Low complexity" evidence="1">
    <location>
        <begin position="16"/>
        <end position="26"/>
    </location>
</feature>
<keyword evidence="3" id="KW-1185">Reference proteome</keyword>
<dbReference type="EMBL" id="MNBE01000251">
    <property type="protein sequence ID" value="OKP12094.1"/>
    <property type="molecule type" value="Genomic_DNA"/>
</dbReference>
<name>A0A1Q5UI03_9EURO</name>
<comment type="caution">
    <text evidence="2">The sequence shown here is derived from an EMBL/GenBank/DDBJ whole genome shotgun (WGS) entry which is preliminary data.</text>
</comment>